<dbReference type="OrthoDB" id="426235at2759"/>
<dbReference type="Pfam" id="PF13344">
    <property type="entry name" value="Hydrolase_6"/>
    <property type="match status" value="1"/>
</dbReference>
<comment type="cofactor">
    <cofactor evidence="1">
        <name>Mg(2+)</name>
        <dbReference type="ChEBI" id="CHEBI:18420"/>
    </cofactor>
</comment>
<comment type="similarity">
    <text evidence="2">Belongs to the HAD-like hydrolase superfamily.</text>
</comment>
<dbReference type="SUPFAM" id="SSF56784">
    <property type="entry name" value="HAD-like"/>
    <property type="match status" value="1"/>
</dbReference>
<dbReference type="EMBL" id="LR899009">
    <property type="protein sequence ID" value="CAD7079411.1"/>
    <property type="molecule type" value="Genomic_DNA"/>
</dbReference>
<dbReference type="FunCoup" id="A0A7R8YNM1">
    <property type="interactions" value="520"/>
</dbReference>
<accession>A0A7R8YNM1</accession>
<protein>
    <recommendedName>
        <fullName evidence="5">Haloacid dehalogenase-like hydrolase domain-containing protein 2</fullName>
    </recommendedName>
</protein>
<name>A0A7R8YNM1_HERIL</name>
<keyword evidence="4" id="KW-0460">Magnesium</keyword>
<dbReference type="PANTHER" id="PTHR19288">
    <property type="entry name" value="4-NITROPHENYLPHOSPHATASE-RELATED"/>
    <property type="match status" value="1"/>
</dbReference>
<reference evidence="6 7" key="1">
    <citation type="submission" date="2020-11" db="EMBL/GenBank/DDBJ databases">
        <authorList>
            <person name="Wallbank WR R."/>
            <person name="Pardo Diaz C."/>
            <person name="Kozak K."/>
            <person name="Martin S."/>
            <person name="Jiggins C."/>
            <person name="Moest M."/>
            <person name="Warren A I."/>
            <person name="Generalovic N T."/>
            <person name="Byers J.R.P. K."/>
            <person name="Montejo-Kovacevich G."/>
            <person name="Yen C E."/>
        </authorList>
    </citation>
    <scope>NUCLEOTIDE SEQUENCE [LARGE SCALE GENOMIC DNA]</scope>
</reference>
<dbReference type="GO" id="GO:0005737">
    <property type="term" value="C:cytoplasm"/>
    <property type="evidence" value="ECO:0007669"/>
    <property type="project" value="TreeGrafter"/>
</dbReference>
<dbReference type="GO" id="GO:0016791">
    <property type="term" value="F:phosphatase activity"/>
    <property type="evidence" value="ECO:0007669"/>
    <property type="project" value="InterPro"/>
</dbReference>
<evidence type="ECO:0000256" key="5">
    <source>
        <dbReference type="ARBA" id="ARBA00039666"/>
    </source>
</evidence>
<evidence type="ECO:0000256" key="3">
    <source>
        <dbReference type="ARBA" id="ARBA00022723"/>
    </source>
</evidence>
<dbReference type="InParanoid" id="A0A7R8YNM1"/>
<evidence type="ECO:0000256" key="1">
    <source>
        <dbReference type="ARBA" id="ARBA00001946"/>
    </source>
</evidence>
<dbReference type="PANTHER" id="PTHR19288:SF46">
    <property type="entry name" value="HALOACID DEHALOGENASE-LIKE HYDROLASE DOMAIN-CONTAINING PROTEIN 2"/>
    <property type="match status" value="1"/>
</dbReference>
<dbReference type="InterPro" id="IPR006355">
    <property type="entry name" value="LHPP/HDHD2"/>
</dbReference>
<dbReference type="NCBIfam" id="TIGR01460">
    <property type="entry name" value="HAD-SF-IIA"/>
    <property type="match status" value="1"/>
</dbReference>
<keyword evidence="7" id="KW-1185">Reference proteome</keyword>
<gene>
    <name evidence="6" type="ORF">HERILL_LOCUS2629</name>
</gene>
<dbReference type="CDD" id="cd07509">
    <property type="entry name" value="HAD_PPase"/>
    <property type="match status" value="1"/>
</dbReference>
<evidence type="ECO:0000256" key="4">
    <source>
        <dbReference type="ARBA" id="ARBA00022842"/>
    </source>
</evidence>
<evidence type="ECO:0000256" key="2">
    <source>
        <dbReference type="ARBA" id="ARBA00007958"/>
    </source>
</evidence>
<evidence type="ECO:0000313" key="6">
    <source>
        <dbReference type="EMBL" id="CAD7079411.1"/>
    </source>
</evidence>
<sequence>MPLKAALIDLSGTLHVEDDPTPGAVEALERLRKTNLHIKFVTNTTKESRDTLYQRLVKIGFKMEKSEIFSSLSAAAAYIEDKRLNPCYLVADDALKDLPPANPEKFDAVVVGLAPDAFNHERLNVAFNVLLKKHPLIAIHQGKYYKRKDGLAVGPGFIVKGLEYTASTTATVIGKPTKYFFESAIPAGVAPEECVMIGDDAYDDVVGAMNVGMKGILVKTGKYLPSVVVDPPPTATLENFSAAVHWIEEELKKN</sequence>
<dbReference type="InterPro" id="IPR006357">
    <property type="entry name" value="HAD-SF_hydro_IIA"/>
</dbReference>
<dbReference type="GO" id="GO:0046872">
    <property type="term" value="F:metal ion binding"/>
    <property type="evidence" value="ECO:0007669"/>
    <property type="project" value="UniProtKB-KW"/>
</dbReference>
<evidence type="ECO:0000313" key="7">
    <source>
        <dbReference type="Proteomes" id="UP000594454"/>
    </source>
</evidence>
<dbReference type="NCBIfam" id="TIGR01458">
    <property type="entry name" value="HAD-SF-IIA-hyp3"/>
    <property type="match status" value="1"/>
</dbReference>
<dbReference type="InterPro" id="IPR023214">
    <property type="entry name" value="HAD_sf"/>
</dbReference>
<keyword evidence="3" id="KW-0479">Metal-binding</keyword>
<dbReference type="InterPro" id="IPR036412">
    <property type="entry name" value="HAD-like_sf"/>
</dbReference>
<proteinExistence type="inferred from homology"/>
<dbReference type="AlphaFoldDB" id="A0A7R8YNM1"/>
<organism evidence="6 7">
    <name type="scientific">Hermetia illucens</name>
    <name type="common">Black soldier fly</name>
    <dbReference type="NCBI Taxonomy" id="343691"/>
    <lineage>
        <taxon>Eukaryota</taxon>
        <taxon>Metazoa</taxon>
        <taxon>Ecdysozoa</taxon>
        <taxon>Arthropoda</taxon>
        <taxon>Hexapoda</taxon>
        <taxon>Insecta</taxon>
        <taxon>Pterygota</taxon>
        <taxon>Neoptera</taxon>
        <taxon>Endopterygota</taxon>
        <taxon>Diptera</taxon>
        <taxon>Brachycera</taxon>
        <taxon>Stratiomyomorpha</taxon>
        <taxon>Stratiomyidae</taxon>
        <taxon>Hermetiinae</taxon>
        <taxon>Hermetia</taxon>
    </lineage>
</organism>
<dbReference type="Pfam" id="PF13242">
    <property type="entry name" value="Hydrolase_like"/>
    <property type="match status" value="1"/>
</dbReference>
<dbReference type="Proteomes" id="UP000594454">
    <property type="component" value="Chromosome 1"/>
</dbReference>
<dbReference type="Gene3D" id="3.40.50.1000">
    <property type="entry name" value="HAD superfamily/HAD-like"/>
    <property type="match status" value="2"/>
</dbReference>